<protein>
    <recommendedName>
        <fullName evidence="3">Lipocalin-like domain-containing protein</fullName>
    </recommendedName>
</protein>
<accession>A0A4Y9L1M5</accession>
<dbReference type="Proteomes" id="UP000297966">
    <property type="component" value="Unassembled WGS sequence"/>
</dbReference>
<sequence>MKAIDPVVGVWEYNSEKSKYINPPTPFTYKSATRTYTQDSEGISSSIKAILADGSPFSEGMTSLKIDGKYHPHWGNSFIDTMAYERVDTHTCVYTAKKGDKVIGGGTRAISPDGKVLRMTFIYTDAEGIVRGHVTHYDRQEG</sequence>
<dbReference type="EMBL" id="SPQT01000060">
    <property type="protein sequence ID" value="TFV36617.1"/>
    <property type="molecule type" value="Genomic_DNA"/>
</dbReference>
<dbReference type="OrthoDB" id="5958677at2"/>
<name>A0A4Y9L1M5_9BRAD</name>
<dbReference type="AlphaFoldDB" id="A0A4Y9L1M5"/>
<proteinExistence type="predicted"/>
<evidence type="ECO:0000313" key="1">
    <source>
        <dbReference type="EMBL" id="TFV36617.1"/>
    </source>
</evidence>
<evidence type="ECO:0008006" key="3">
    <source>
        <dbReference type="Google" id="ProtNLM"/>
    </source>
</evidence>
<keyword evidence="2" id="KW-1185">Reference proteome</keyword>
<comment type="caution">
    <text evidence="1">The sequence shown here is derived from an EMBL/GenBank/DDBJ whole genome shotgun (WGS) entry which is preliminary data.</text>
</comment>
<gene>
    <name evidence="1" type="ORF">E4K65_44805</name>
</gene>
<organism evidence="1 2">
    <name type="scientific">Bradyrhizobium niftali</name>
    <dbReference type="NCBI Taxonomy" id="2560055"/>
    <lineage>
        <taxon>Bacteria</taxon>
        <taxon>Pseudomonadati</taxon>
        <taxon>Pseudomonadota</taxon>
        <taxon>Alphaproteobacteria</taxon>
        <taxon>Hyphomicrobiales</taxon>
        <taxon>Nitrobacteraceae</taxon>
        <taxon>Bradyrhizobium</taxon>
    </lineage>
</organism>
<evidence type="ECO:0000313" key="2">
    <source>
        <dbReference type="Proteomes" id="UP000297966"/>
    </source>
</evidence>
<reference evidence="1 2" key="1">
    <citation type="submission" date="2019-03" db="EMBL/GenBank/DDBJ databases">
        <title>Bradyrhizobium diversity isolated from nodules of Chamaecrista fasciculata.</title>
        <authorList>
            <person name="Klepa M.S."/>
            <person name="Urquiaga M.O."/>
            <person name="Hungria M."/>
            <person name="Delamuta J.R."/>
        </authorList>
    </citation>
    <scope>NUCLEOTIDE SEQUENCE [LARGE SCALE GENOMIC DNA]</scope>
    <source>
        <strain evidence="1 2">CNPSo 3448</strain>
    </source>
</reference>
<dbReference type="RefSeq" id="WP_135179527.1">
    <property type="nucleotide sequence ID" value="NZ_SPQT01000060.1"/>
</dbReference>